<feature type="transmembrane region" description="Helical" evidence="8">
    <location>
        <begin position="103"/>
        <end position="125"/>
    </location>
</feature>
<evidence type="ECO:0000256" key="6">
    <source>
        <dbReference type="ARBA" id="ARBA00022989"/>
    </source>
</evidence>
<name>A0ABT0CQ41_9HYPH</name>
<dbReference type="PANTHER" id="PTHR30472:SF1">
    <property type="entry name" value="FE(3+) DICITRATE TRANSPORT SYSTEM PERMEASE PROTEIN FECC-RELATED"/>
    <property type="match status" value="1"/>
</dbReference>
<dbReference type="InterPro" id="IPR037294">
    <property type="entry name" value="ABC_BtuC-like"/>
</dbReference>
<proteinExistence type="inferred from homology"/>
<dbReference type="EMBL" id="JAKVIN010000007">
    <property type="protein sequence ID" value="MCJ8150730.1"/>
    <property type="molecule type" value="Genomic_DNA"/>
</dbReference>
<keyword evidence="3" id="KW-0813">Transport</keyword>
<evidence type="ECO:0000256" key="4">
    <source>
        <dbReference type="ARBA" id="ARBA00022475"/>
    </source>
</evidence>
<dbReference type="SUPFAM" id="SSF81345">
    <property type="entry name" value="ABC transporter involved in vitamin B12 uptake, BtuC"/>
    <property type="match status" value="1"/>
</dbReference>
<feature type="transmembrane region" description="Helical" evidence="8">
    <location>
        <begin position="292"/>
        <end position="311"/>
    </location>
</feature>
<keyword evidence="9" id="KW-0614">Plasmid</keyword>
<keyword evidence="7 8" id="KW-0472">Membrane</keyword>
<protein>
    <submittedName>
        <fullName evidence="9">Iron ABC transporter permease</fullName>
    </submittedName>
</protein>
<comment type="caution">
    <text evidence="9">The sequence shown here is derived from an EMBL/GenBank/DDBJ whole genome shotgun (WGS) entry which is preliminary data.</text>
</comment>
<dbReference type="CDD" id="cd06550">
    <property type="entry name" value="TM_ABC_iron-siderophores_like"/>
    <property type="match status" value="1"/>
</dbReference>
<evidence type="ECO:0000256" key="5">
    <source>
        <dbReference type="ARBA" id="ARBA00022692"/>
    </source>
</evidence>
<feature type="transmembrane region" description="Helical" evidence="8">
    <location>
        <begin position="249"/>
        <end position="272"/>
    </location>
</feature>
<reference evidence="9 10" key="1">
    <citation type="submission" date="2022-02" db="EMBL/GenBank/DDBJ databases">
        <title>Shinella B3.7 sp. nov., isolated from Sediment (Zhairuo Island).</title>
        <authorList>
            <person name="Chen G."/>
        </authorList>
    </citation>
    <scope>NUCLEOTIDE SEQUENCE [LARGE SCALE GENOMIC DNA]</scope>
    <source>
        <strain evidence="9 10">B3.7</strain>
        <plasmid evidence="9">unnamed</plasmid>
    </source>
</reference>
<dbReference type="Proteomes" id="UP001201844">
    <property type="component" value="Unassembled WGS sequence"/>
</dbReference>
<accession>A0ABT0CQ41</accession>
<keyword evidence="6 8" id="KW-1133">Transmembrane helix</keyword>
<comment type="subcellular location">
    <subcellularLocation>
        <location evidence="1">Cell membrane</location>
        <topology evidence="1">Multi-pass membrane protein</topology>
    </subcellularLocation>
</comment>
<feature type="transmembrane region" description="Helical" evidence="8">
    <location>
        <begin position="74"/>
        <end position="91"/>
    </location>
</feature>
<feature type="transmembrane region" description="Helical" evidence="8">
    <location>
        <begin position="131"/>
        <end position="149"/>
    </location>
</feature>
<keyword evidence="5 8" id="KW-0812">Transmembrane</keyword>
<evidence type="ECO:0000256" key="2">
    <source>
        <dbReference type="ARBA" id="ARBA00007935"/>
    </source>
</evidence>
<sequence>MSEAFAVAARRVRRREYRLAGLLAGLVALVGLGLLSLAFGSRPIPLGVVLDTINAYNPSDDRHLIVWSLRVPRTAVALLAGLALGASGAVMQAITRNPMAEPGLLGVNAGAAIAVVLGASFFGVATMAGRVWFGIAGAGLAGVVVLLLGRAHETGTNPVRLVLAGAGLSVMLGAVTGIVLINAPTAVLDDFRTWAAGSVAGRGFDVAGVLAIVTTIGLVLAFSIAANLNAISLGSDLGKVLGLHTGRTLFLACLAVMLLAGGSTAAAGPVGFVGLVAPHLARAVTGPDYRWILPYSALFAALLLLGADLLGRMIASPDEIATGIVTALVGGPFFIFIVRRFRLRPL</sequence>
<dbReference type="Gene3D" id="1.10.3470.10">
    <property type="entry name" value="ABC transporter involved in vitamin B12 uptake, BtuC"/>
    <property type="match status" value="1"/>
</dbReference>
<feature type="transmembrane region" description="Helical" evidence="8">
    <location>
        <begin position="19"/>
        <end position="39"/>
    </location>
</feature>
<feature type="transmembrane region" description="Helical" evidence="8">
    <location>
        <begin position="206"/>
        <end position="228"/>
    </location>
</feature>
<dbReference type="PANTHER" id="PTHR30472">
    <property type="entry name" value="FERRIC ENTEROBACTIN TRANSPORT SYSTEM PERMEASE PROTEIN"/>
    <property type="match status" value="1"/>
</dbReference>
<geneLocation type="plasmid" evidence="9">
    <name>unnamed</name>
</geneLocation>
<evidence type="ECO:0000256" key="7">
    <source>
        <dbReference type="ARBA" id="ARBA00023136"/>
    </source>
</evidence>
<dbReference type="Pfam" id="PF01032">
    <property type="entry name" value="FecCD"/>
    <property type="match status" value="1"/>
</dbReference>
<evidence type="ECO:0000256" key="8">
    <source>
        <dbReference type="SAM" id="Phobius"/>
    </source>
</evidence>
<feature type="transmembrane region" description="Helical" evidence="8">
    <location>
        <begin position="320"/>
        <end position="338"/>
    </location>
</feature>
<dbReference type="RefSeq" id="WP_241602604.1">
    <property type="nucleotide sequence ID" value="NZ_JAKVIN010000007.1"/>
</dbReference>
<keyword evidence="4" id="KW-1003">Cell membrane</keyword>
<keyword evidence="10" id="KW-1185">Reference proteome</keyword>
<evidence type="ECO:0000313" key="10">
    <source>
        <dbReference type="Proteomes" id="UP001201844"/>
    </source>
</evidence>
<evidence type="ECO:0000313" key="9">
    <source>
        <dbReference type="EMBL" id="MCJ8150730.1"/>
    </source>
</evidence>
<organism evidence="9 10">
    <name type="scientific">Shinella sedimenti</name>
    <dbReference type="NCBI Taxonomy" id="2919913"/>
    <lineage>
        <taxon>Bacteria</taxon>
        <taxon>Pseudomonadati</taxon>
        <taxon>Pseudomonadota</taxon>
        <taxon>Alphaproteobacteria</taxon>
        <taxon>Hyphomicrobiales</taxon>
        <taxon>Rhizobiaceae</taxon>
        <taxon>Shinella</taxon>
    </lineage>
</organism>
<dbReference type="InterPro" id="IPR000522">
    <property type="entry name" value="ABC_transptr_permease_BtuC"/>
</dbReference>
<gene>
    <name evidence="9" type="ORF">MKI86_16390</name>
</gene>
<evidence type="ECO:0000256" key="1">
    <source>
        <dbReference type="ARBA" id="ARBA00004651"/>
    </source>
</evidence>
<evidence type="ECO:0000256" key="3">
    <source>
        <dbReference type="ARBA" id="ARBA00022448"/>
    </source>
</evidence>
<feature type="transmembrane region" description="Helical" evidence="8">
    <location>
        <begin position="161"/>
        <end position="186"/>
    </location>
</feature>
<comment type="similarity">
    <text evidence="2">Belongs to the binding-protein-dependent transport system permease family. FecCD subfamily.</text>
</comment>